<evidence type="ECO:0000313" key="1">
    <source>
        <dbReference type="EMBL" id="PAF54993.1"/>
    </source>
</evidence>
<dbReference type="EMBL" id="NQMN01000002">
    <property type="protein sequence ID" value="PAF54993.1"/>
    <property type="molecule type" value="Genomic_DNA"/>
</dbReference>
<sequence>MLSPTLKYKKRKIFFILLASSIFVIFTSSLAIGLVSLKRTAYHPEPFDDKSILKGSGLFDKKTQDNKNYLQLNTWNFMDFTFSDFQWIFEGVWTNGKIEKVRKDINPHTISDKVIKASWLKKVQGSDRFIKFIKKFKWSYEPELPNNAVDVQDSRYIDSGYIHDFSDQKNYPNHLKSISLIKNDGELKQALRLEDQDREKYLKYFRSLEDYFYWYKKEKLSDEELSKKYLPWTDTFNFDTINSKMDFKNYDYLFVKDLRPSYGDGNVGIGDLSKGIKIHSYKIEPENHKLKIMFWYDEEVRGCHNCMADDAWDHSWTWKRLSSMLIPIEKNKISEFNMNNWNLDIEGYEYIPYGRW</sequence>
<proteinExistence type="predicted"/>
<organism evidence="1 2">
    <name type="scientific">Mycoplasmopsis agassizii</name>
    <dbReference type="NCBI Taxonomy" id="33922"/>
    <lineage>
        <taxon>Bacteria</taxon>
        <taxon>Bacillati</taxon>
        <taxon>Mycoplasmatota</taxon>
        <taxon>Mycoplasmoidales</taxon>
        <taxon>Metamycoplasmataceae</taxon>
        <taxon>Mycoplasmopsis</taxon>
    </lineage>
</organism>
<accession>A0ABX4H520</accession>
<name>A0ABX4H520_9BACT</name>
<dbReference type="Proteomes" id="UP000217033">
    <property type="component" value="Unassembled WGS sequence"/>
</dbReference>
<keyword evidence="2" id="KW-1185">Reference proteome</keyword>
<evidence type="ECO:0000313" key="2">
    <source>
        <dbReference type="Proteomes" id="UP000217033"/>
    </source>
</evidence>
<comment type="caution">
    <text evidence="1">The sequence shown here is derived from an EMBL/GenBank/DDBJ whole genome shotgun (WGS) entry which is preliminary data.</text>
</comment>
<reference evidence="1" key="1">
    <citation type="submission" date="2017-08" db="EMBL/GenBank/DDBJ databases">
        <authorList>
            <person name="Alvarez-Ponce D."/>
            <person name="Weitzman C.L."/>
            <person name="Tillett R.L."/>
            <person name="Sandmeier F.C."/>
            <person name="Tracy C.R."/>
        </authorList>
    </citation>
    <scope>NUCLEOTIDE SEQUENCE [LARGE SCALE GENOMIC DNA]</scope>
    <source>
        <strain evidence="1">PS6</strain>
    </source>
</reference>
<gene>
    <name evidence="1" type="ORF">CJF60_04650</name>
</gene>
<protein>
    <submittedName>
        <fullName evidence="1">Uncharacterized protein</fullName>
    </submittedName>
</protein>